<evidence type="ECO:0000256" key="4">
    <source>
        <dbReference type="ARBA" id="ARBA00022840"/>
    </source>
</evidence>
<dbReference type="Gene3D" id="2.40.50.100">
    <property type="match status" value="1"/>
</dbReference>
<evidence type="ECO:0000256" key="1">
    <source>
        <dbReference type="ARBA" id="ARBA00022448"/>
    </source>
</evidence>
<dbReference type="InterPro" id="IPR003439">
    <property type="entry name" value="ABC_transporter-like_ATP-bd"/>
</dbReference>
<keyword evidence="10" id="KW-1185">Reference proteome</keyword>
<dbReference type="NCBIfam" id="TIGR01187">
    <property type="entry name" value="potA"/>
    <property type="match status" value="1"/>
</dbReference>
<evidence type="ECO:0000256" key="7">
    <source>
        <dbReference type="RuleBase" id="RU364083"/>
    </source>
</evidence>
<dbReference type="SMART" id="SM00382">
    <property type="entry name" value="AAA"/>
    <property type="match status" value="1"/>
</dbReference>
<dbReference type="Gene3D" id="3.40.50.300">
    <property type="entry name" value="P-loop containing nucleotide triphosphate hydrolases"/>
    <property type="match status" value="1"/>
</dbReference>
<organism evidence="9 10">
    <name type="scientific">Hypericibacter terrae</name>
    <dbReference type="NCBI Taxonomy" id="2602015"/>
    <lineage>
        <taxon>Bacteria</taxon>
        <taxon>Pseudomonadati</taxon>
        <taxon>Pseudomonadota</taxon>
        <taxon>Alphaproteobacteria</taxon>
        <taxon>Rhodospirillales</taxon>
        <taxon>Dongiaceae</taxon>
        <taxon>Hypericibacter</taxon>
    </lineage>
</organism>
<comment type="similarity">
    <text evidence="7">Belongs to the ABC transporter superfamily. Spermidine/putrescine importer (TC 3.A.1.11.1) family.</text>
</comment>
<evidence type="ECO:0000256" key="2">
    <source>
        <dbReference type="ARBA" id="ARBA00022475"/>
    </source>
</evidence>
<dbReference type="PANTHER" id="PTHR42781">
    <property type="entry name" value="SPERMIDINE/PUTRESCINE IMPORT ATP-BINDING PROTEIN POTA"/>
    <property type="match status" value="1"/>
</dbReference>
<proteinExistence type="inferred from homology"/>
<dbReference type="GO" id="GO:0015417">
    <property type="term" value="F:ABC-type polyamine transporter activity"/>
    <property type="evidence" value="ECO:0007669"/>
    <property type="project" value="UniProtKB-EC"/>
</dbReference>
<evidence type="ECO:0000259" key="8">
    <source>
        <dbReference type="PROSITE" id="PS50893"/>
    </source>
</evidence>
<dbReference type="Pfam" id="PF08402">
    <property type="entry name" value="TOBE_2"/>
    <property type="match status" value="1"/>
</dbReference>
<keyword evidence="2 7" id="KW-1003">Cell membrane</keyword>
<keyword evidence="3 7" id="KW-0547">Nucleotide-binding</keyword>
<evidence type="ECO:0000313" key="10">
    <source>
        <dbReference type="Proteomes" id="UP000326202"/>
    </source>
</evidence>
<dbReference type="InterPro" id="IPR005893">
    <property type="entry name" value="PotA-like"/>
</dbReference>
<sequence length="354" mass="38640">MSTVDVIDAVKRYGRVAALDQVTIRFGDGEFFGLIGPSGSGKTTLLRGIAGFAELDSGEIRIDEQPVGDRPPHKRDIGMVFQNYALFPHLTVFENIAFGLSVRGRPKETMRKEVGAMLELVRLSGFEGRKPRQLSGGQQQRVALARALVTRPRVLLLDEPLGALDKRLRQEMQIELRLIQREVGITTIFVTHDQEEALTLSDRIAIFNDGRIVQVGTPGEVYERPRSAFAAGFLGDANLFQGAVLDDRGIEIGGLGVLRTSDPLPAQGTHVSVAVRPEKIQVWVEGLATPGADLNRFRGKVLRTVYAGTNLTYKIEVGTHLVTVFEQNRAAHPLPAGTAVNVGWLPVHSVVVAT</sequence>
<dbReference type="InterPro" id="IPR013611">
    <property type="entry name" value="Transp-assoc_OB_typ2"/>
</dbReference>
<comment type="subunit">
    <text evidence="7">The complex is composed of two ATP-binding proteins (PotA), two transmembrane proteins (PotB and PotC) and a solute-binding protein (PotD).</text>
</comment>
<dbReference type="EC" id="7.6.2.11" evidence="7"/>
<dbReference type="GO" id="GO:0015847">
    <property type="term" value="P:putrescine transport"/>
    <property type="evidence" value="ECO:0007669"/>
    <property type="project" value="UniProtKB-ARBA"/>
</dbReference>
<keyword evidence="6 7" id="KW-0472">Membrane</keyword>
<feature type="domain" description="ABC transporter" evidence="8">
    <location>
        <begin position="4"/>
        <end position="234"/>
    </location>
</feature>
<dbReference type="GO" id="GO:0016887">
    <property type="term" value="F:ATP hydrolysis activity"/>
    <property type="evidence" value="ECO:0007669"/>
    <property type="project" value="InterPro"/>
</dbReference>
<keyword evidence="1 7" id="KW-0813">Transport</keyword>
<evidence type="ECO:0000256" key="3">
    <source>
        <dbReference type="ARBA" id="ARBA00022741"/>
    </source>
</evidence>
<dbReference type="RefSeq" id="WP_151177700.1">
    <property type="nucleotide sequence ID" value="NZ_CP042906.1"/>
</dbReference>
<dbReference type="FunFam" id="3.40.50.300:FF:000133">
    <property type="entry name" value="Spermidine/putrescine import ATP-binding protein PotA"/>
    <property type="match status" value="1"/>
</dbReference>
<evidence type="ECO:0000256" key="5">
    <source>
        <dbReference type="ARBA" id="ARBA00022967"/>
    </source>
</evidence>
<evidence type="ECO:0000256" key="6">
    <source>
        <dbReference type="ARBA" id="ARBA00023136"/>
    </source>
</evidence>
<dbReference type="Pfam" id="PF00005">
    <property type="entry name" value="ABC_tran"/>
    <property type="match status" value="1"/>
</dbReference>
<dbReference type="GO" id="GO:0005524">
    <property type="term" value="F:ATP binding"/>
    <property type="evidence" value="ECO:0007669"/>
    <property type="project" value="UniProtKB-KW"/>
</dbReference>
<dbReference type="AlphaFoldDB" id="A0A5J6MJ00"/>
<dbReference type="KEGG" id="htq:FRZ44_27340"/>
<dbReference type="EMBL" id="CP042906">
    <property type="protein sequence ID" value="QEX17434.1"/>
    <property type="molecule type" value="Genomic_DNA"/>
</dbReference>
<comment type="catalytic activity">
    <reaction evidence="7">
        <text>ATP + H2O + polyamine-[polyamine-binding protein]Side 1 = ADP + phosphate + polyamineSide 2 + [polyamine-binding protein]Side 1.</text>
        <dbReference type="EC" id="7.6.2.11"/>
    </reaction>
</comment>
<gene>
    <name evidence="7" type="primary">potA</name>
    <name evidence="9" type="ORF">FRZ44_27340</name>
</gene>
<dbReference type="InterPro" id="IPR050093">
    <property type="entry name" value="ABC_SmlMolc_Importer"/>
</dbReference>
<accession>A0A5J6MJ00</accession>
<dbReference type="PROSITE" id="PS00211">
    <property type="entry name" value="ABC_TRANSPORTER_1"/>
    <property type="match status" value="1"/>
</dbReference>
<keyword evidence="4 7" id="KW-0067">ATP-binding</keyword>
<dbReference type="InterPro" id="IPR017871">
    <property type="entry name" value="ABC_transporter-like_CS"/>
</dbReference>
<reference evidence="9 10" key="1">
    <citation type="submission" date="2019-08" db="EMBL/GenBank/DDBJ databases">
        <title>Hyperibacter terrae gen. nov., sp. nov. and Hyperibacter viscosus sp. nov., two new members in the family Rhodospirillaceae isolated from the rhizosphere of Hypericum perforatum.</title>
        <authorList>
            <person name="Noviana Z."/>
        </authorList>
    </citation>
    <scope>NUCLEOTIDE SEQUENCE [LARGE SCALE GENOMIC DNA]</scope>
    <source>
        <strain evidence="9 10">R5913</strain>
    </source>
</reference>
<dbReference type="OrthoDB" id="9802264at2"/>
<dbReference type="Proteomes" id="UP000326202">
    <property type="component" value="Chromosome"/>
</dbReference>
<dbReference type="PANTHER" id="PTHR42781:SF4">
    <property type="entry name" value="SPERMIDINE_PUTRESCINE IMPORT ATP-BINDING PROTEIN POTA"/>
    <property type="match status" value="1"/>
</dbReference>
<dbReference type="SUPFAM" id="SSF50331">
    <property type="entry name" value="MOP-like"/>
    <property type="match status" value="1"/>
</dbReference>
<dbReference type="GO" id="GO:0043190">
    <property type="term" value="C:ATP-binding cassette (ABC) transporter complex"/>
    <property type="evidence" value="ECO:0007669"/>
    <property type="project" value="InterPro"/>
</dbReference>
<dbReference type="InterPro" id="IPR027417">
    <property type="entry name" value="P-loop_NTPase"/>
</dbReference>
<dbReference type="PROSITE" id="PS50893">
    <property type="entry name" value="ABC_TRANSPORTER_2"/>
    <property type="match status" value="1"/>
</dbReference>
<dbReference type="SUPFAM" id="SSF52540">
    <property type="entry name" value="P-loop containing nucleoside triphosphate hydrolases"/>
    <property type="match status" value="1"/>
</dbReference>
<evidence type="ECO:0000313" key="9">
    <source>
        <dbReference type="EMBL" id="QEX17434.1"/>
    </source>
</evidence>
<keyword evidence="5 7" id="KW-1278">Translocase</keyword>
<dbReference type="InterPro" id="IPR008995">
    <property type="entry name" value="Mo/tungstate-bd_C_term_dom"/>
</dbReference>
<name>A0A5J6MJ00_9PROT</name>
<protein>
    <recommendedName>
        <fullName evidence="7">Spermidine/putrescine import ATP-binding protein PotA</fullName>
        <ecNumber evidence="7">7.6.2.11</ecNumber>
    </recommendedName>
</protein>
<comment type="function">
    <text evidence="7">Part of the ABC transporter complex PotABCD involved in spermidine/putrescine import. Responsible for energy coupling to the transport system.</text>
</comment>
<dbReference type="InterPro" id="IPR003593">
    <property type="entry name" value="AAA+_ATPase"/>
</dbReference>